<dbReference type="AlphaFoldDB" id="A0A8G2F3A6"/>
<evidence type="ECO:0000313" key="1">
    <source>
        <dbReference type="EMBL" id="SDF83034.1"/>
    </source>
</evidence>
<protein>
    <submittedName>
        <fullName evidence="1">Uncharacterized protein</fullName>
    </submittedName>
</protein>
<dbReference type="EMBL" id="FNBW01000007">
    <property type="protein sequence ID" value="SDF83034.1"/>
    <property type="molecule type" value="Genomic_DNA"/>
</dbReference>
<evidence type="ECO:0000313" key="2">
    <source>
        <dbReference type="Proteomes" id="UP000198615"/>
    </source>
</evidence>
<dbReference type="Proteomes" id="UP000198615">
    <property type="component" value="Unassembled WGS sequence"/>
</dbReference>
<comment type="caution">
    <text evidence="1">The sequence shown here is derived from an EMBL/GenBank/DDBJ whole genome shotgun (WGS) entry which is preliminary data.</text>
</comment>
<proteinExistence type="predicted"/>
<keyword evidence="2" id="KW-1185">Reference proteome</keyword>
<organism evidence="1 2">
    <name type="scientific">Thalassobaculum litoreum DSM 18839</name>
    <dbReference type="NCBI Taxonomy" id="1123362"/>
    <lineage>
        <taxon>Bacteria</taxon>
        <taxon>Pseudomonadati</taxon>
        <taxon>Pseudomonadota</taxon>
        <taxon>Alphaproteobacteria</taxon>
        <taxon>Rhodospirillales</taxon>
        <taxon>Thalassobaculaceae</taxon>
        <taxon>Thalassobaculum</taxon>
    </lineage>
</organism>
<sequence length="114" mass="11962">MTMDTTKTAQRAIRAAVKAQQVPAGPVVEVRPTETGVHVVVLACGFPVVPREWAAWVDTPPSQRGDMPPALTTQAQAFCDAIIRAIQPALPGLSVTCDFSARAANPAGAETVKL</sequence>
<reference evidence="1 2" key="1">
    <citation type="submission" date="2016-10" db="EMBL/GenBank/DDBJ databases">
        <authorList>
            <person name="Varghese N."/>
            <person name="Submissions S."/>
        </authorList>
    </citation>
    <scope>NUCLEOTIDE SEQUENCE [LARGE SCALE GENOMIC DNA]</scope>
    <source>
        <strain evidence="1 2">DSM 18839</strain>
    </source>
</reference>
<gene>
    <name evidence="1" type="ORF">SAMN05660686_02447</name>
</gene>
<accession>A0A8G2F3A6</accession>
<name>A0A8G2F3A6_9PROT</name>